<evidence type="ECO:0000256" key="6">
    <source>
        <dbReference type="ARBA" id="ARBA00022777"/>
    </source>
</evidence>
<dbReference type="SMART" id="SM00304">
    <property type="entry name" value="HAMP"/>
    <property type="match status" value="1"/>
</dbReference>
<evidence type="ECO:0000256" key="1">
    <source>
        <dbReference type="ARBA" id="ARBA00000085"/>
    </source>
</evidence>
<dbReference type="PROSITE" id="PS50109">
    <property type="entry name" value="HIS_KIN"/>
    <property type="match status" value="1"/>
</dbReference>
<dbReference type="PANTHER" id="PTHR45453:SF1">
    <property type="entry name" value="PHOSPHATE REGULON SENSOR PROTEIN PHOR"/>
    <property type="match status" value="1"/>
</dbReference>
<keyword evidence="8" id="KW-0472">Membrane</keyword>
<dbReference type="CDD" id="cd06225">
    <property type="entry name" value="HAMP"/>
    <property type="match status" value="1"/>
</dbReference>
<keyword evidence="4" id="KW-0597">Phosphoprotein</keyword>
<dbReference type="GO" id="GO:0000155">
    <property type="term" value="F:phosphorelay sensor kinase activity"/>
    <property type="evidence" value="ECO:0007669"/>
    <property type="project" value="InterPro"/>
</dbReference>
<comment type="catalytic activity">
    <reaction evidence="1">
        <text>ATP + protein L-histidine = ADP + protein N-phospho-L-histidine.</text>
        <dbReference type="EC" id="2.7.13.3"/>
    </reaction>
</comment>
<dbReference type="SMART" id="SM00387">
    <property type="entry name" value="HATPase_c"/>
    <property type="match status" value="1"/>
</dbReference>
<keyword evidence="6 11" id="KW-0418">Kinase</keyword>
<sequence length="591" mass="65952">MSRHFGWRIFVGCMALVLLSLTGSQWYADHCWRKLVLHHVAESLRSHAEILEPMIRKQIVEATPAVIRRWFEATAGRSNIRLTVVLPSGTVVADTHQDVSLMDNHIHRPEVQSALSGKPVLLTRKSFTVSETMMYWALPVQTETGIVAVIRASIPIASIDSVVNDILKKTGWGTLVVAVVAGLMSLFLSRRFSRPLEEIARIARLYASGHTQVRLNRPDVKELREVADAFNAMADRFSERLREINIQHAEQEAILSAMSEGVVAVDQRNRLITINQAAVELLDIDHPPKPDDPIETLTRNSAVLNILAEVFKERRSIEREVTLQLPQQRIIHLRAAPLIDKEGQSFGVLLVMTNLTRLKRLETIRKDFVSNVSHELKTPITSIKGFVETLLSGAIDEPETARHFLQILARQADRLIRIVEDLLSLSRIEQDMDRQAIEKTDTSIADIVELAVQSCSTKATEKAMTIEVECPGDLRAMINPLLMEEAIVNLLMNAIQYSNPQSKVRIRALQELKGIRIDVVDTGCGIPAEHLQRIFERFYRVDPGRSRKDGGTGLGLAIVRNILSAHGGTVSVTSEPGRGSTFSLFIPHASG</sequence>
<feature type="domain" description="Histidine kinase" evidence="9">
    <location>
        <begin position="371"/>
        <end position="590"/>
    </location>
</feature>
<evidence type="ECO:0000259" key="9">
    <source>
        <dbReference type="PROSITE" id="PS50109"/>
    </source>
</evidence>
<dbReference type="Pfam" id="PF00512">
    <property type="entry name" value="HisKA"/>
    <property type="match status" value="1"/>
</dbReference>
<dbReference type="SUPFAM" id="SSF55874">
    <property type="entry name" value="ATPase domain of HSP90 chaperone/DNA topoisomerase II/histidine kinase"/>
    <property type="match status" value="1"/>
</dbReference>
<dbReference type="PANTHER" id="PTHR45453">
    <property type="entry name" value="PHOSPHATE REGULON SENSOR PROTEIN PHOR"/>
    <property type="match status" value="1"/>
</dbReference>
<dbReference type="InterPro" id="IPR036097">
    <property type="entry name" value="HisK_dim/P_sf"/>
</dbReference>
<dbReference type="InterPro" id="IPR003661">
    <property type="entry name" value="HisK_dim/P_dom"/>
</dbReference>
<dbReference type="GO" id="GO:0005886">
    <property type="term" value="C:plasma membrane"/>
    <property type="evidence" value="ECO:0007669"/>
    <property type="project" value="TreeGrafter"/>
</dbReference>
<dbReference type="InterPro" id="IPR035965">
    <property type="entry name" value="PAS-like_dom_sf"/>
</dbReference>
<evidence type="ECO:0000256" key="4">
    <source>
        <dbReference type="ARBA" id="ARBA00022553"/>
    </source>
</evidence>
<keyword evidence="5" id="KW-0808">Transferase</keyword>
<dbReference type="InterPro" id="IPR004358">
    <property type="entry name" value="Sig_transdc_His_kin-like_C"/>
</dbReference>
<dbReference type="AlphaFoldDB" id="A0A7C4MRP7"/>
<keyword evidence="7" id="KW-0902">Two-component regulatory system</keyword>
<comment type="caution">
    <text evidence="11">The sequence shown here is derived from an EMBL/GenBank/DDBJ whole genome shotgun (WGS) entry which is preliminary data.</text>
</comment>
<dbReference type="CDD" id="cd00082">
    <property type="entry name" value="HisKA"/>
    <property type="match status" value="1"/>
</dbReference>
<evidence type="ECO:0000259" key="10">
    <source>
        <dbReference type="PROSITE" id="PS50885"/>
    </source>
</evidence>
<evidence type="ECO:0000256" key="3">
    <source>
        <dbReference type="ARBA" id="ARBA00012438"/>
    </source>
</evidence>
<evidence type="ECO:0000256" key="5">
    <source>
        <dbReference type="ARBA" id="ARBA00022679"/>
    </source>
</evidence>
<dbReference type="EC" id="2.7.13.3" evidence="3"/>
<comment type="subcellular location">
    <subcellularLocation>
        <location evidence="2">Membrane</location>
    </subcellularLocation>
</comment>
<dbReference type="GO" id="GO:0016036">
    <property type="term" value="P:cellular response to phosphate starvation"/>
    <property type="evidence" value="ECO:0007669"/>
    <property type="project" value="TreeGrafter"/>
</dbReference>
<evidence type="ECO:0000256" key="8">
    <source>
        <dbReference type="ARBA" id="ARBA00023136"/>
    </source>
</evidence>
<feature type="domain" description="HAMP" evidence="10">
    <location>
        <begin position="190"/>
        <end position="242"/>
    </location>
</feature>
<dbReference type="Gene3D" id="3.30.450.20">
    <property type="entry name" value="PAS domain"/>
    <property type="match status" value="1"/>
</dbReference>
<organism evidence="11">
    <name type="scientific">Desulfatirhabdium butyrativorans</name>
    <dbReference type="NCBI Taxonomy" id="340467"/>
    <lineage>
        <taxon>Bacteria</taxon>
        <taxon>Pseudomonadati</taxon>
        <taxon>Thermodesulfobacteriota</taxon>
        <taxon>Desulfobacteria</taxon>
        <taxon>Desulfobacterales</taxon>
        <taxon>Desulfatirhabdiaceae</taxon>
        <taxon>Desulfatirhabdium</taxon>
    </lineage>
</organism>
<dbReference type="PROSITE" id="PS50885">
    <property type="entry name" value="HAMP"/>
    <property type="match status" value="1"/>
</dbReference>
<dbReference type="SMART" id="SM00388">
    <property type="entry name" value="HisKA"/>
    <property type="match status" value="1"/>
</dbReference>
<evidence type="ECO:0000256" key="7">
    <source>
        <dbReference type="ARBA" id="ARBA00023012"/>
    </source>
</evidence>
<dbReference type="SUPFAM" id="SSF158472">
    <property type="entry name" value="HAMP domain-like"/>
    <property type="match status" value="1"/>
</dbReference>
<dbReference type="Pfam" id="PF00672">
    <property type="entry name" value="HAMP"/>
    <property type="match status" value="1"/>
</dbReference>
<dbReference type="Gene3D" id="6.10.340.10">
    <property type="match status" value="1"/>
</dbReference>
<dbReference type="FunFam" id="1.10.287.130:FF:000001">
    <property type="entry name" value="Two-component sensor histidine kinase"/>
    <property type="match status" value="1"/>
</dbReference>
<dbReference type="PRINTS" id="PR00344">
    <property type="entry name" value="BCTRLSENSOR"/>
</dbReference>
<proteinExistence type="predicted"/>
<dbReference type="Pfam" id="PF02518">
    <property type="entry name" value="HATPase_c"/>
    <property type="match status" value="1"/>
</dbReference>
<dbReference type="Gene3D" id="3.30.565.10">
    <property type="entry name" value="Histidine kinase-like ATPase, C-terminal domain"/>
    <property type="match status" value="1"/>
</dbReference>
<dbReference type="Gene3D" id="1.10.287.130">
    <property type="match status" value="1"/>
</dbReference>
<dbReference type="InterPro" id="IPR003660">
    <property type="entry name" value="HAMP_dom"/>
</dbReference>
<dbReference type="InterPro" id="IPR005467">
    <property type="entry name" value="His_kinase_dom"/>
</dbReference>
<dbReference type="SUPFAM" id="SSF47384">
    <property type="entry name" value="Homodimeric domain of signal transducing histidine kinase"/>
    <property type="match status" value="1"/>
</dbReference>
<dbReference type="FunFam" id="3.30.565.10:FF:000006">
    <property type="entry name" value="Sensor histidine kinase WalK"/>
    <property type="match status" value="1"/>
</dbReference>
<dbReference type="InterPro" id="IPR050351">
    <property type="entry name" value="BphY/WalK/GraS-like"/>
</dbReference>
<reference evidence="11" key="1">
    <citation type="journal article" date="2020" name="mSystems">
        <title>Genome- and Community-Level Interaction Insights into Carbon Utilization and Element Cycling Functions of Hydrothermarchaeota in Hydrothermal Sediment.</title>
        <authorList>
            <person name="Zhou Z."/>
            <person name="Liu Y."/>
            <person name="Xu W."/>
            <person name="Pan J."/>
            <person name="Luo Z.H."/>
            <person name="Li M."/>
        </authorList>
    </citation>
    <scope>NUCLEOTIDE SEQUENCE [LARGE SCALE GENOMIC DNA]</scope>
    <source>
        <strain evidence="11">SpSt-477</strain>
    </source>
</reference>
<dbReference type="GO" id="GO:0004721">
    <property type="term" value="F:phosphoprotein phosphatase activity"/>
    <property type="evidence" value="ECO:0007669"/>
    <property type="project" value="TreeGrafter"/>
</dbReference>
<dbReference type="InterPro" id="IPR003594">
    <property type="entry name" value="HATPase_dom"/>
</dbReference>
<gene>
    <name evidence="11" type="ORF">ENS29_01730</name>
</gene>
<protein>
    <recommendedName>
        <fullName evidence="3">histidine kinase</fullName>
        <ecNumber evidence="3">2.7.13.3</ecNumber>
    </recommendedName>
</protein>
<dbReference type="InterPro" id="IPR036890">
    <property type="entry name" value="HATPase_C_sf"/>
</dbReference>
<evidence type="ECO:0000256" key="2">
    <source>
        <dbReference type="ARBA" id="ARBA00004370"/>
    </source>
</evidence>
<dbReference type="SUPFAM" id="SSF55785">
    <property type="entry name" value="PYP-like sensor domain (PAS domain)"/>
    <property type="match status" value="1"/>
</dbReference>
<name>A0A7C4MRP7_9BACT</name>
<accession>A0A7C4MRP7</accession>
<dbReference type="EMBL" id="DSUH01000040">
    <property type="protein sequence ID" value="HGU31559.1"/>
    <property type="molecule type" value="Genomic_DNA"/>
</dbReference>
<dbReference type="CDD" id="cd00075">
    <property type="entry name" value="HATPase"/>
    <property type="match status" value="1"/>
</dbReference>
<evidence type="ECO:0000313" key="11">
    <source>
        <dbReference type="EMBL" id="HGU31559.1"/>
    </source>
</evidence>